<evidence type="ECO:0000256" key="1">
    <source>
        <dbReference type="SAM" id="Phobius"/>
    </source>
</evidence>
<proteinExistence type="predicted"/>
<feature type="transmembrane region" description="Helical" evidence="1">
    <location>
        <begin position="7"/>
        <end position="30"/>
    </location>
</feature>
<dbReference type="EMBL" id="BK015571">
    <property type="protein sequence ID" value="DAE13879.1"/>
    <property type="molecule type" value="Genomic_DNA"/>
</dbReference>
<keyword evidence="1" id="KW-0472">Membrane</keyword>
<sequence length="33" mass="4259">MWRVFSLFYPLFFVEFPFIFYILHIIFTVFTNY</sequence>
<evidence type="ECO:0000313" key="2">
    <source>
        <dbReference type="EMBL" id="DAE13879.1"/>
    </source>
</evidence>
<accession>A0A8S5Q3G9</accession>
<name>A0A8S5Q3G9_9CAUD</name>
<keyword evidence="1" id="KW-0812">Transmembrane</keyword>
<organism evidence="2">
    <name type="scientific">Myoviridae sp. ctAys2</name>
    <dbReference type="NCBI Taxonomy" id="2825044"/>
    <lineage>
        <taxon>Viruses</taxon>
        <taxon>Duplodnaviria</taxon>
        <taxon>Heunggongvirae</taxon>
        <taxon>Uroviricota</taxon>
        <taxon>Caudoviricetes</taxon>
    </lineage>
</organism>
<reference evidence="2" key="1">
    <citation type="journal article" date="2021" name="Proc. Natl. Acad. Sci. U.S.A.">
        <title>A Catalog of Tens of Thousands of Viruses from Human Metagenomes Reveals Hidden Associations with Chronic Diseases.</title>
        <authorList>
            <person name="Tisza M.J."/>
            <person name="Buck C.B."/>
        </authorList>
    </citation>
    <scope>NUCLEOTIDE SEQUENCE</scope>
    <source>
        <strain evidence="2">CtAys2</strain>
    </source>
</reference>
<protein>
    <submittedName>
        <fullName evidence="2">Uncharacterized protein</fullName>
    </submittedName>
</protein>
<keyword evidence="1" id="KW-1133">Transmembrane helix</keyword>